<evidence type="ECO:0000313" key="2">
    <source>
        <dbReference type="Proteomes" id="UP000263742"/>
    </source>
</evidence>
<evidence type="ECO:0000313" key="1">
    <source>
        <dbReference type="EMBL" id="AXG66405.1"/>
    </source>
</evidence>
<reference evidence="1 2" key="1">
    <citation type="journal article" date="2018" name="Front. Microbiol.">
        <title>Jumbo Bacteriophages Are Represented Within an Increasing Diversity of Environmental Viruses Infecting the Emerging Phytopathogen, Dickeya solani.</title>
        <authorList>
            <person name="Day A.W."/>
            <person name="Ahn J."/>
            <person name="Salmond G.P.C."/>
        </authorList>
    </citation>
    <scope>NUCLEOTIDE SEQUENCE [LARGE SCALE GENOMIC DNA]</scope>
</reference>
<sequence length="259" mass="29177">MSKYESPYGVLESDELVPRWSFPCDGRITQVEESWMLGDMSNTVSPVRLTRGIHKIHNQDFDYDGTDEIDLDETADAIQKTESRLLIRPELRGIRNRSKKNGIGAENVIEVSDDQVSDIIDHVEEKADSFRSMLLRRTVPLLLGYDIAAGESEAIVRDILKTDIEIDDELVGYIGRVTLADMISESMKTCDNLPESVRADVLKDWLIKAFDGVRADHSRANKSNLVRRLKNEYEGMIANGKVPLIGTSRGLSQRHGKET</sequence>
<protein>
    <submittedName>
        <fullName evidence="1">Uncharacterized protein</fullName>
    </submittedName>
</protein>
<organism evidence="1 2">
    <name type="scientific">Dickeya phage vB_DsoM_JA13</name>
    <dbReference type="NCBI Taxonomy" id="2283030"/>
    <lineage>
        <taxon>Viruses</taxon>
        <taxon>Duplodnaviria</taxon>
        <taxon>Heunggongvirae</taxon>
        <taxon>Uroviricota</taxon>
        <taxon>Caudoviricetes</taxon>
        <taxon>Salmondvirus</taxon>
        <taxon>Salmondvirus JA11</taxon>
    </lineage>
</organism>
<accession>A0A384ZVY9</accession>
<gene>
    <name evidence="1" type="ORF">JA13_002</name>
</gene>
<dbReference type="EMBL" id="MH460460">
    <property type="protein sequence ID" value="AXG66405.1"/>
    <property type="molecule type" value="Genomic_DNA"/>
</dbReference>
<name>A0A384ZVY9_9CAUD</name>
<proteinExistence type="predicted"/>
<dbReference type="Proteomes" id="UP000263742">
    <property type="component" value="Segment"/>
</dbReference>